<dbReference type="SUPFAM" id="SSF51905">
    <property type="entry name" value="FAD/NAD(P)-binding domain"/>
    <property type="match status" value="2"/>
</dbReference>
<dbReference type="GeneID" id="28735984"/>
<comment type="similarity">
    <text evidence="2">Belongs to the FAD-binding monooxygenase family.</text>
</comment>
<dbReference type="RefSeq" id="XP_018005393.1">
    <property type="nucleotide sequence ID" value="XM_018144115.1"/>
</dbReference>
<comment type="caution">
    <text evidence="6">The sequence shown here is derived from an EMBL/GenBank/DDBJ whole genome shotgun (WGS) entry which is preliminary data.</text>
</comment>
<evidence type="ECO:0000256" key="1">
    <source>
        <dbReference type="ARBA" id="ARBA00001974"/>
    </source>
</evidence>
<dbReference type="PANTHER" id="PTHR42877">
    <property type="entry name" value="L-ORNITHINE N(5)-MONOOXYGENASE-RELATED"/>
    <property type="match status" value="1"/>
</dbReference>
<organism evidence="6 7">
    <name type="scientific">Cyphellophora attinorum</name>
    <dbReference type="NCBI Taxonomy" id="1664694"/>
    <lineage>
        <taxon>Eukaryota</taxon>
        <taxon>Fungi</taxon>
        <taxon>Dikarya</taxon>
        <taxon>Ascomycota</taxon>
        <taxon>Pezizomycotina</taxon>
        <taxon>Eurotiomycetes</taxon>
        <taxon>Chaetothyriomycetidae</taxon>
        <taxon>Chaetothyriales</taxon>
        <taxon>Cyphellophoraceae</taxon>
        <taxon>Cyphellophora</taxon>
    </lineage>
</organism>
<dbReference type="AlphaFoldDB" id="A0A0N1P3H8"/>
<dbReference type="PANTHER" id="PTHR42877:SF7">
    <property type="entry name" value="FLAVIN-BINDING MONOOXYGENASE-RELATED"/>
    <property type="match status" value="1"/>
</dbReference>
<comment type="cofactor">
    <cofactor evidence="1">
        <name>FAD</name>
        <dbReference type="ChEBI" id="CHEBI:57692"/>
    </cofactor>
</comment>
<evidence type="ECO:0000256" key="3">
    <source>
        <dbReference type="ARBA" id="ARBA00022630"/>
    </source>
</evidence>
<dbReference type="Proteomes" id="UP000038010">
    <property type="component" value="Unassembled WGS sequence"/>
</dbReference>
<dbReference type="Gene3D" id="3.50.50.60">
    <property type="entry name" value="FAD/NAD(P)-binding domain"/>
    <property type="match status" value="2"/>
</dbReference>
<dbReference type="GO" id="GO:0050660">
    <property type="term" value="F:flavin adenine dinucleotide binding"/>
    <property type="evidence" value="ECO:0007669"/>
    <property type="project" value="InterPro"/>
</dbReference>
<proteinExistence type="inferred from homology"/>
<keyword evidence="4" id="KW-0274">FAD</keyword>
<evidence type="ECO:0000313" key="6">
    <source>
        <dbReference type="EMBL" id="KPI45430.1"/>
    </source>
</evidence>
<evidence type="ECO:0000256" key="5">
    <source>
        <dbReference type="ARBA" id="ARBA00023002"/>
    </source>
</evidence>
<dbReference type="OrthoDB" id="74360at2759"/>
<evidence type="ECO:0000256" key="2">
    <source>
        <dbReference type="ARBA" id="ARBA00010139"/>
    </source>
</evidence>
<keyword evidence="6" id="KW-0503">Monooxygenase</keyword>
<gene>
    <name evidence="6" type="ORF">AB675_400</name>
</gene>
<dbReference type="InterPro" id="IPR051209">
    <property type="entry name" value="FAD-bind_Monooxygenase_sf"/>
</dbReference>
<dbReference type="GO" id="GO:0004499">
    <property type="term" value="F:N,N-dimethylaniline monooxygenase activity"/>
    <property type="evidence" value="ECO:0007669"/>
    <property type="project" value="InterPro"/>
</dbReference>
<protein>
    <submittedName>
        <fullName evidence="6">Putative sterigmatocystin biosynthesis monooxygenase stcW</fullName>
    </submittedName>
</protein>
<reference evidence="6 7" key="1">
    <citation type="submission" date="2015-06" db="EMBL/GenBank/DDBJ databases">
        <title>Draft genome of the ant-associated black yeast Phialophora attae CBS 131958.</title>
        <authorList>
            <person name="Moreno L.F."/>
            <person name="Stielow B.J."/>
            <person name="de Hoog S."/>
            <person name="Vicente V.A."/>
            <person name="Weiss V.A."/>
            <person name="de Vries M."/>
            <person name="Cruz L.M."/>
            <person name="Souza E.M."/>
        </authorList>
    </citation>
    <scope>NUCLEOTIDE SEQUENCE [LARGE SCALE GENOMIC DNA]</scope>
    <source>
        <strain evidence="6 7">CBS 131958</strain>
    </source>
</reference>
<dbReference type="GO" id="GO:0050661">
    <property type="term" value="F:NADP binding"/>
    <property type="evidence" value="ECO:0007669"/>
    <property type="project" value="InterPro"/>
</dbReference>
<dbReference type="InterPro" id="IPR020946">
    <property type="entry name" value="Flavin_mOase-like"/>
</dbReference>
<name>A0A0N1P3H8_9EURO</name>
<accession>A0A0N1P3H8</accession>
<dbReference type="VEuPathDB" id="FungiDB:AB675_400"/>
<sequence>MTVMNGTGSLPGAHALDNARPLKVIVIGAGISGILNGIKLPRAVQNLDLVIYDKNEGLGGTWLENRYPGVACDIPSHAYQLSWDFNHAWSTFYASGSEILRYWQRVAEKYNVLKYMRFSHKVLKASWDDATAKWRVIVQDTDNGGQKTDEADVLISAVGILNQWDWPSIPGLQDFKGKLMHSAAWDPNFQIEDKVVAVIGAGSSGIQIVPNIRPKVRQLHHYVRGRTWIATPMGLDQIIKRGVEGENFDYEADEIKGWQDNRESYLDYRKAIEKSVQSGSQVVLRGSEVQAMARQIFSDLMAKRLSKKPELLQHFLPSFSPLCKRITPGPGYLEALTEDNVEVIVDPIERVNETGIVTKCGKQRDVDAIICATGFNTHFDSLPIYGRTGAQLFAENAAGPRTANYLGLAVNDFANMFMLLGPNSGLGHGNLLITIERFVDYTAQALQKMQLENIRTMQPSVRSVKNFTAFCDTYFQRTVYSEECSSWYKTDGRITGLWPGSSLHAVKALEKPRWEDWEYTYHDDDEMGWLGDGSARADWDADADKGYYLTSLEGITDDRLM</sequence>
<dbReference type="InterPro" id="IPR036188">
    <property type="entry name" value="FAD/NAD-bd_sf"/>
</dbReference>
<evidence type="ECO:0000256" key="4">
    <source>
        <dbReference type="ARBA" id="ARBA00022827"/>
    </source>
</evidence>
<dbReference type="Pfam" id="PF00743">
    <property type="entry name" value="FMO-like"/>
    <property type="match status" value="1"/>
</dbReference>
<evidence type="ECO:0000313" key="7">
    <source>
        <dbReference type="Proteomes" id="UP000038010"/>
    </source>
</evidence>
<keyword evidence="3" id="KW-0285">Flavoprotein</keyword>
<keyword evidence="5" id="KW-0560">Oxidoreductase</keyword>
<dbReference type="EMBL" id="LFJN01000001">
    <property type="protein sequence ID" value="KPI45430.1"/>
    <property type="molecule type" value="Genomic_DNA"/>
</dbReference>
<keyword evidence="7" id="KW-1185">Reference proteome</keyword>